<dbReference type="KEGG" id="rarg:115740838"/>
<comment type="similarity">
    <text evidence="1">Belongs to the QWRF family.</text>
</comment>
<evidence type="ECO:0000313" key="3">
    <source>
        <dbReference type="Proteomes" id="UP000827889"/>
    </source>
</evidence>
<dbReference type="GO" id="GO:0008017">
    <property type="term" value="F:microtubule binding"/>
    <property type="evidence" value="ECO:0007669"/>
    <property type="project" value="TreeGrafter"/>
</dbReference>
<dbReference type="AlphaFoldDB" id="A0A8B8P6C4"/>
<evidence type="ECO:0000313" key="4">
    <source>
        <dbReference type="RefSeq" id="XP_030530317.1"/>
    </source>
</evidence>
<dbReference type="InterPro" id="IPR007573">
    <property type="entry name" value="QWRF"/>
</dbReference>
<feature type="compositionally biased region" description="Pro residues" evidence="2">
    <location>
        <begin position="14"/>
        <end position="25"/>
    </location>
</feature>
<feature type="compositionally biased region" description="Low complexity" evidence="2">
    <location>
        <begin position="54"/>
        <end position="67"/>
    </location>
</feature>
<dbReference type="GeneID" id="115740838"/>
<organism evidence="3 4">
    <name type="scientific">Rhodamnia argentea</name>
    <dbReference type="NCBI Taxonomy" id="178133"/>
    <lineage>
        <taxon>Eukaryota</taxon>
        <taxon>Viridiplantae</taxon>
        <taxon>Streptophyta</taxon>
        <taxon>Embryophyta</taxon>
        <taxon>Tracheophyta</taxon>
        <taxon>Spermatophyta</taxon>
        <taxon>Magnoliopsida</taxon>
        <taxon>eudicotyledons</taxon>
        <taxon>Gunneridae</taxon>
        <taxon>Pentapetalae</taxon>
        <taxon>rosids</taxon>
        <taxon>malvids</taxon>
        <taxon>Myrtales</taxon>
        <taxon>Myrtaceae</taxon>
        <taxon>Myrtoideae</taxon>
        <taxon>Myrteae</taxon>
        <taxon>Australasian group</taxon>
        <taxon>Rhodamnia</taxon>
    </lineage>
</organism>
<dbReference type="GO" id="GO:0005880">
    <property type="term" value="C:nuclear microtubule"/>
    <property type="evidence" value="ECO:0007669"/>
    <property type="project" value="TreeGrafter"/>
</dbReference>
<accession>A0A8B8P6C4</accession>
<dbReference type="GO" id="GO:0051225">
    <property type="term" value="P:spindle assembly"/>
    <property type="evidence" value="ECO:0007669"/>
    <property type="project" value="TreeGrafter"/>
</dbReference>
<name>A0A8B8P6C4_9MYRT</name>
<proteinExistence type="inferred from homology"/>
<evidence type="ECO:0000256" key="2">
    <source>
        <dbReference type="SAM" id="MobiDB-lite"/>
    </source>
</evidence>
<keyword evidence="3" id="KW-1185">Reference proteome</keyword>
<dbReference type="PANTHER" id="PTHR31807:SF27">
    <property type="entry name" value="QWRF MOTIF-CONTAINING PROTEIN 7"/>
    <property type="match status" value="1"/>
</dbReference>
<gene>
    <name evidence="4" type="primary">LOC115740838</name>
</gene>
<dbReference type="RefSeq" id="XP_030530317.1">
    <property type="nucleotide sequence ID" value="XM_030674457.1"/>
</dbReference>
<dbReference type="OrthoDB" id="663033at2759"/>
<dbReference type="PANTHER" id="PTHR31807">
    <property type="entry name" value="AUGMIN FAMILY MEMBER"/>
    <property type="match status" value="1"/>
</dbReference>
<protein>
    <submittedName>
        <fullName evidence="4">QWRF motif-containing protein 7</fullName>
    </submittedName>
</protein>
<dbReference type="Proteomes" id="UP000827889">
    <property type="component" value="Chromosome 7"/>
</dbReference>
<evidence type="ECO:0000256" key="1">
    <source>
        <dbReference type="ARBA" id="ARBA00010016"/>
    </source>
</evidence>
<feature type="region of interest" description="Disordered" evidence="2">
    <location>
        <begin position="1"/>
        <end position="154"/>
    </location>
</feature>
<dbReference type="GO" id="GO:0005737">
    <property type="term" value="C:cytoplasm"/>
    <property type="evidence" value="ECO:0007669"/>
    <property type="project" value="TreeGrafter"/>
</dbReference>
<sequence>MDTNNTSRSHCRCPLPPSMQPPPPHLVRSRSGAPTAMSLPETRAPSQRFAVVFRSKSTSKSRTNSSSHDGNGDVDNSKGDVSSVMLKKRQQSNSSGLVVPRKTRSAPPSPSAWALSPGRSSSLAGPVATEVSSGFNAPRASNKKSESKINGGGGNGGAVSKVLKYFKQKRNVSPLQEEEIHKLRILHSSLLQWRFANARARAAEDDAKRNAEEKLCRVWLGISKVRSSAMEKIVEMQRLRHGIRLYEIISPQVHMLQEYPAKLERKHGEGLGRLSRKLVALSHLLPLESAKADDTVSIAGAMNMAMEALANINSTNLNLLLQAEELYHLTTELVSTLEGQRQCFQELDKFIPVFITLLAKESSLRAHVIEATMESTRVHFSPTVVT</sequence>
<dbReference type="Pfam" id="PF04484">
    <property type="entry name" value="QWRF"/>
    <property type="match status" value="1"/>
</dbReference>
<reference evidence="4" key="1">
    <citation type="submission" date="2025-08" db="UniProtKB">
        <authorList>
            <consortium name="RefSeq"/>
        </authorList>
    </citation>
    <scope>IDENTIFICATION</scope>
    <source>
        <tissue evidence="4">Leaf</tissue>
    </source>
</reference>